<reference evidence="1 2" key="1">
    <citation type="submission" date="2018-03" db="EMBL/GenBank/DDBJ databases">
        <title>Genomic Encyclopedia of Type Strains, Phase III (KMG-III): the genomes of soil and plant-associated and newly described type strains.</title>
        <authorList>
            <person name="Whitman W."/>
        </authorList>
    </citation>
    <scope>NUCLEOTIDE SEQUENCE [LARGE SCALE GENOMIC DNA]</scope>
    <source>
        <strain evidence="1 2">CGMCC 4.7097</strain>
    </source>
</reference>
<sequence length="451" mass="49311">MDFSVLPRGQMEWTSLIDDLSRTDDRVERHFLELKSDVDLTGSAGRAKVVKFILGAANRDPDTAARYFQGHALMVLGVAPGAVTGIAPFEAMDLARFVARYTGTPGPRWDFQRVPAGEGRDVIVIVVDPPTGSVWTCLSDGPEKLTDGAIFVRADGETRLAKGAEIRAMVDRSRAHTVTAELDVAVVGRAVRHPHGYEQVLEDYIEAHRERLGEASARVRSRPGTRLAGFDTLGAQFSIGDRRKPEEFLAEVESWQEGVRRAWPEVLDHLAGYAGRGVHLRIRNSSDAFLENVEVQVHIEGEVRAVDPVEDDGLDLSSRLPALPLRWGAITLLSSAFALNNYPVPDVLRPAAMGMGVLYHNGGSTTLTVTLDALRPRSVHDTDPGDFALVVDGPDIAELRGTWRITARGHHRVYEGELAVPVKQLGDVDEPIRSALMPDDADEADTAEDED</sequence>
<protein>
    <recommendedName>
        <fullName evidence="3">DNA-binding protein</fullName>
    </recommendedName>
</protein>
<name>A0A2P8I478_SACCR</name>
<evidence type="ECO:0008006" key="3">
    <source>
        <dbReference type="Google" id="ProtNLM"/>
    </source>
</evidence>
<dbReference type="EMBL" id="PYAX01000009">
    <property type="protein sequence ID" value="PSL53261.1"/>
    <property type="molecule type" value="Genomic_DNA"/>
</dbReference>
<organism evidence="1 2">
    <name type="scientific">Saccharothrix carnea</name>
    <dbReference type="NCBI Taxonomy" id="1280637"/>
    <lineage>
        <taxon>Bacteria</taxon>
        <taxon>Bacillati</taxon>
        <taxon>Actinomycetota</taxon>
        <taxon>Actinomycetes</taxon>
        <taxon>Pseudonocardiales</taxon>
        <taxon>Pseudonocardiaceae</taxon>
        <taxon>Saccharothrix</taxon>
    </lineage>
</organism>
<gene>
    <name evidence="1" type="ORF">B0I31_10951</name>
</gene>
<accession>A0A2P8I478</accession>
<dbReference type="RefSeq" id="WP_146173936.1">
    <property type="nucleotide sequence ID" value="NZ_PYAX01000009.1"/>
</dbReference>
<evidence type="ECO:0000313" key="2">
    <source>
        <dbReference type="Proteomes" id="UP000241118"/>
    </source>
</evidence>
<dbReference type="OrthoDB" id="4578408at2"/>
<keyword evidence="2" id="KW-1185">Reference proteome</keyword>
<dbReference type="AlphaFoldDB" id="A0A2P8I478"/>
<proteinExistence type="predicted"/>
<dbReference type="Proteomes" id="UP000241118">
    <property type="component" value="Unassembled WGS sequence"/>
</dbReference>
<evidence type="ECO:0000313" key="1">
    <source>
        <dbReference type="EMBL" id="PSL53261.1"/>
    </source>
</evidence>
<comment type="caution">
    <text evidence="1">The sequence shown here is derived from an EMBL/GenBank/DDBJ whole genome shotgun (WGS) entry which is preliminary data.</text>
</comment>